<protein>
    <submittedName>
        <fullName evidence="1">Uncharacterized protein</fullName>
    </submittedName>
</protein>
<organism evidence="1">
    <name type="scientific">Rhodanobacter sp. IGA1.0</name>
    <dbReference type="NCBI Taxonomy" id="3158582"/>
    <lineage>
        <taxon>Bacteria</taxon>
        <taxon>Pseudomonadati</taxon>
        <taxon>Pseudomonadota</taxon>
        <taxon>Gammaproteobacteria</taxon>
        <taxon>Lysobacterales</taxon>
        <taxon>Rhodanobacteraceae</taxon>
        <taxon>Rhodanobacter</taxon>
    </lineage>
</organism>
<accession>A0AAU7QNM2</accession>
<gene>
    <name evidence="1" type="ORF">ABNK63_01385</name>
</gene>
<sequence>MSRQLLSREQLRQRAAQNHAWHDAAAKAPQIAALFGAQSPTFRTLDKKLLLGDQALQMLCALNDFDRRKVADELLEIAKHPNRIDADIGRRNWFQRLLPSRYPFKGYHYKISYAMRPGEPVLIADIFMDRELLRPDLPDSVQRNALYRVDRAGSARFTPEFNRLGNEPGDVVDALARSWDTRAPLPTHRVDTLHAAVNGMLNNLGKAAWLMGTHLETAYTEATHPVDSYTLFHNPTDGARRDLFECAYDKQSVVACSLNSQHLAAVLKEAQQRGHRTRWVAHSQGAIIFSTAVEFALKHYGMRLDCHSVCLHSAGCNIKRAELTCTRAGITIEHVRNNPFDLVPNLAGPNDLSLGGLARSLKFRGLVLGDDPLASPHSLPYLGLDTYVEQLAFTGHHELARYARQFHPSEMA</sequence>
<evidence type="ECO:0000313" key="1">
    <source>
        <dbReference type="EMBL" id="XBS90323.1"/>
    </source>
</evidence>
<proteinExistence type="predicted"/>
<dbReference type="EMBL" id="CP157948">
    <property type="protein sequence ID" value="XBS90323.1"/>
    <property type="molecule type" value="Genomic_DNA"/>
</dbReference>
<reference evidence="1" key="1">
    <citation type="submission" date="2024-06" db="EMBL/GenBank/DDBJ databases">
        <authorList>
            <person name="Sun Y."/>
        </authorList>
    </citation>
    <scope>NUCLEOTIDE SEQUENCE</scope>
    <source>
        <strain evidence="1">IGA1.0</strain>
    </source>
</reference>
<dbReference type="AlphaFoldDB" id="A0AAU7QNM2"/>
<name>A0AAU7QNM2_9GAMM</name>
<dbReference type="RefSeq" id="WP_350016473.1">
    <property type="nucleotide sequence ID" value="NZ_CP157948.1"/>
</dbReference>